<dbReference type="Pfam" id="PF20074">
    <property type="entry name" value="DUF6470"/>
    <property type="match status" value="1"/>
</dbReference>
<dbReference type="EMBL" id="CP042243">
    <property type="protein sequence ID" value="QEK13561.1"/>
    <property type="molecule type" value="Genomic_DNA"/>
</dbReference>
<evidence type="ECO:0008006" key="3">
    <source>
        <dbReference type="Google" id="ProtNLM"/>
    </source>
</evidence>
<evidence type="ECO:0000313" key="1">
    <source>
        <dbReference type="EMBL" id="QEK13561.1"/>
    </source>
</evidence>
<keyword evidence="2" id="KW-1185">Reference proteome</keyword>
<dbReference type="AlphaFoldDB" id="A0A5C0SGW8"/>
<accession>A0A5C0SGW8</accession>
<dbReference type="Proteomes" id="UP000324646">
    <property type="component" value="Chromosome"/>
</dbReference>
<sequence length="168" mass="19049">MEIKQPKADVTLNIEHPKLEIHSEQVKVQIDQYPCRAEEGLKNYIDLTKDNAAFAKQKAMEGIARIVSQGNQLAAIQNGGNPIADQAEENAYNLFDKEFNFDLIPKSRPKIDFIGGKVDIKFIEGKVKPQVKVNKPIINYTVGKFEIYLRQKNSINIEYVGKKFNQLG</sequence>
<name>A0A5C0SGW8_CRATE</name>
<dbReference type="KEGG" id="crs:FQB35_02390"/>
<reference evidence="1 2" key="1">
    <citation type="submission" date="2019-07" db="EMBL/GenBank/DDBJ databases">
        <title>Complete genome of Crassaminicella thermophila SY095.</title>
        <authorList>
            <person name="Li X."/>
        </authorList>
    </citation>
    <scope>NUCLEOTIDE SEQUENCE [LARGE SCALE GENOMIC DNA]</scope>
    <source>
        <strain evidence="1 2">SY095</strain>
    </source>
</reference>
<dbReference type="OrthoDB" id="2112831at2"/>
<gene>
    <name evidence="1" type="ORF">FQB35_02390</name>
</gene>
<protein>
    <recommendedName>
        <fullName evidence="3">YviE</fullName>
    </recommendedName>
</protein>
<organism evidence="1 2">
    <name type="scientific">Crassaminicella thermophila</name>
    <dbReference type="NCBI Taxonomy" id="2599308"/>
    <lineage>
        <taxon>Bacteria</taxon>
        <taxon>Bacillati</taxon>
        <taxon>Bacillota</taxon>
        <taxon>Clostridia</taxon>
        <taxon>Eubacteriales</taxon>
        <taxon>Clostridiaceae</taxon>
        <taxon>Crassaminicella</taxon>
    </lineage>
</organism>
<evidence type="ECO:0000313" key="2">
    <source>
        <dbReference type="Proteomes" id="UP000324646"/>
    </source>
</evidence>
<proteinExistence type="predicted"/>
<dbReference type="InterPro" id="IPR045527">
    <property type="entry name" value="DUF6470"/>
</dbReference>